<accession>A0A7S4DWL7</accession>
<feature type="region of interest" description="Disordered" evidence="1">
    <location>
        <begin position="245"/>
        <end position="266"/>
    </location>
</feature>
<feature type="region of interest" description="Disordered" evidence="1">
    <location>
        <begin position="99"/>
        <end position="174"/>
    </location>
</feature>
<proteinExistence type="predicted"/>
<gene>
    <name evidence="2" type="ORF">LGLO00237_LOCUS26386</name>
</gene>
<evidence type="ECO:0000256" key="1">
    <source>
        <dbReference type="SAM" id="MobiDB-lite"/>
    </source>
</evidence>
<feature type="region of interest" description="Disordered" evidence="1">
    <location>
        <begin position="36"/>
        <end position="68"/>
    </location>
</feature>
<feature type="compositionally biased region" description="Basic and acidic residues" evidence="1">
    <location>
        <begin position="153"/>
        <end position="163"/>
    </location>
</feature>
<feature type="compositionally biased region" description="Basic and acidic residues" evidence="1">
    <location>
        <begin position="41"/>
        <end position="52"/>
    </location>
</feature>
<dbReference type="AlphaFoldDB" id="A0A7S4DWL7"/>
<dbReference type="EMBL" id="HBIV01037001">
    <property type="protein sequence ID" value="CAE0674612.1"/>
    <property type="molecule type" value="Transcribed_RNA"/>
</dbReference>
<reference evidence="2" key="1">
    <citation type="submission" date="2021-01" db="EMBL/GenBank/DDBJ databases">
        <authorList>
            <person name="Corre E."/>
            <person name="Pelletier E."/>
            <person name="Niang G."/>
            <person name="Scheremetjew M."/>
            <person name="Finn R."/>
            <person name="Kale V."/>
            <person name="Holt S."/>
            <person name="Cochrane G."/>
            <person name="Meng A."/>
            <person name="Brown T."/>
            <person name="Cohen L."/>
        </authorList>
    </citation>
    <scope>NUCLEOTIDE SEQUENCE</scope>
    <source>
        <strain evidence="2">CCCM811</strain>
    </source>
</reference>
<evidence type="ECO:0000313" key="2">
    <source>
        <dbReference type="EMBL" id="CAE0674612.1"/>
    </source>
</evidence>
<feature type="compositionally biased region" description="Basic and acidic residues" evidence="1">
    <location>
        <begin position="1"/>
        <end position="10"/>
    </location>
</feature>
<name>A0A7S4DWL7_9EUKA</name>
<protein>
    <submittedName>
        <fullName evidence="2">Uncharacterized protein</fullName>
    </submittedName>
</protein>
<organism evidence="2">
    <name type="scientific">Lotharella globosa</name>
    <dbReference type="NCBI Taxonomy" id="91324"/>
    <lineage>
        <taxon>Eukaryota</taxon>
        <taxon>Sar</taxon>
        <taxon>Rhizaria</taxon>
        <taxon>Cercozoa</taxon>
        <taxon>Chlorarachniophyceae</taxon>
        <taxon>Lotharella</taxon>
    </lineage>
</organism>
<feature type="region of interest" description="Disordered" evidence="1">
    <location>
        <begin position="1"/>
        <end position="24"/>
    </location>
</feature>
<sequence>MRRKELEGKDLPPTAKDNRPSQSLKRFREMVAYTKKLKQKNGSDKVTKEADKKKNKKNNNVLGVAGRWEGESFAAYTRRINRAKRKALAETDKLASKARAALMRETQAQVKRRRRLEKHKEKLAAKKKKRKSKTPSVDDDDEEGRANSSIADSKGDADADGANKKKKLRNRTNVTEAAPTFGEVAYRPPEFAARPKVKVMPLASTLSSESIEAKDSDEDNEEAVQARMIDLMRARAQLAYKNAKAKRRAASARPSSATIDRVRLLP</sequence>